<gene>
    <name evidence="1" type="ORF">IEO21_10591</name>
</gene>
<proteinExistence type="predicted"/>
<comment type="caution">
    <text evidence="1">The sequence shown here is derived from an EMBL/GenBank/DDBJ whole genome shotgun (WGS) entry which is preliminary data.</text>
</comment>
<protein>
    <submittedName>
        <fullName evidence="1">Uncharacterized protein</fullName>
    </submittedName>
</protein>
<sequence length="67" mass="7407">MPPVVLLETENRPLVPEADLSTHRKGCCQCFIWLTKSLVPCECTSYQRPDYCGLNKHSPSGSSPQSA</sequence>
<dbReference type="AlphaFoldDB" id="A0A8H7NS80"/>
<dbReference type="EMBL" id="JADOXO010000925">
    <property type="protein sequence ID" value="KAF9799292.1"/>
    <property type="molecule type" value="Genomic_DNA"/>
</dbReference>
<evidence type="ECO:0000313" key="1">
    <source>
        <dbReference type="EMBL" id="KAF9799292.1"/>
    </source>
</evidence>
<reference evidence="1" key="2">
    <citation type="journal article" name="Front. Microbiol.">
        <title>Degradative Capacity of Two Strains of Rhodonia placenta: From Phenotype to Genotype.</title>
        <authorList>
            <person name="Kolle M."/>
            <person name="Horta M.A.C."/>
            <person name="Nowrousian M."/>
            <person name="Ohm R.A."/>
            <person name="Benz J.P."/>
            <person name="Pilgard A."/>
        </authorList>
    </citation>
    <scope>NUCLEOTIDE SEQUENCE</scope>
    <source>
        <strain evidence="1">FPRL280</strain>
    </source>
</reference>
<dbReference type="Proteomes" id="UP000639403">
    <property type="component" value="Unassembled WGS sequence"/>
</dbReference>
<organism evidence="1 2">
    <name type="scientific">Rhodonia placenta</name>
    <dbReference type="NCBI Taxonomy" id="104341"/>
    <lineage>
        <taxon>Eukaryota</taxon>
        <taxon>Fungi</taxon>
        <taxon>Dikarya</taxon>
        <taxon>Basidiomycota</taxon>
        <taxon>Agaricomycotina</taxon>
        <taxon>Agaricomycetes</taxon>
        <taxon>Polyporales</taxon>
        <taxon>Adustoporiaceae</taxon>
        <taxon>Rhodonia</taxon>
    </lineage>
</organism>
<evidence type="ECO:0000313" key="2">
    <source>
        <dbReference type="Proteomes" id="UP000639403"/>
    </source>
</evidence>
<accession>A0A8H7NS80</accession>
<name>A0A8H7NS80_9APHY</name>
<reference evidence="1" key="1">
    <citation type="submission" date="2020-11" db="EMBL/GenBank/DDBJ databases">
        <authorList>
            <person name="Koelle M."/>
            <person name="Horta M.A.C."/>
            <person name="Nowrousian M."/>
            <person name="Ohm R.A."/>
            <person name="Benz P."/>
            <person name="Pilgard A."/>
        </authorList>
    </citation>
    <scope>NUCLEOTIDE SEQUENCE</scope>
    <source>
        <strain evidence="1">FPRL280</strain>
    </source>
</reference>